<evidence type="ECO:0000259" key="2">
    <source>
        <dbReference type="Pfam" id="PF01636"/>
    </source>
</evidence>
<dbReference type="STRING" id="1209926.A0A1G4ARL1"/>
<keyword evidence="4" id="KW-1185">Reference proteome</keyword>
<dbReference type="EMBL" id="MJBS01000172">
    <property type="protein sequence ID" value="OHE91746.1"/>
    <property type="molecule type" value="Genomic_DNA"/>
</dbReference>
<proteinExistence type="predicted"/>
<comment type="caution">
    <text evidence="3">The sequence shown here is derived from an EMBL/GenBank/DDBJ whole genome shotgun (WGS) entry which is preliminary data.</text>
</comment>
<organism evidence="3 4">
    <name type="scientific">Colletotrichum orchidophilum</name>
    <dbReference type="NCBI Taxonomy" id="1209926"/>
    <lineage>
        <taxon>Eukaryota</taxon>
        <taxon>Fungi</taxon>
        <taxon>Dikarya</taxon>
        <taxon>Ascomycota</taxon>
        <taxon>Pezizomycotina</taxon>
        <taxon>Sordariomycetes</taxon>
        <taxon>Hypocreomycetidae</taxon>
        <taxon>Glomerellales</taxon>
        <taxon>Glomerellaceae</taxon>
        <taxon>Colletotrichum</taxon>
    </lineage>
</organism>
<dbReference type="PANTHER" id="PTHR21310">
    <property type="entry name" value="AMINOGLYCOSIDE PHOSPHOTRANSFERASE-RELATED-RELATED"/>
    <property type="match status" value="1"/>
</dbReference>
<dbReference type="AlphaFoldDB" id="A0A1G4ARL1"/>
<protein>
    <recommendedName>
        <fullName evidence="2">Aminoglycoside phosphotransferase domain-containing protein</fullName>
    </recommendedName>
</protein>
<dbReference type="Pfam" id="PF01636">
    <property type="entry name" value="APH"/>
    <property type="match status" value="1"/>
</dbReference>
<dbReference type="OrthoDB" id="8300194at2759"/>
<dbReference type="InterPro" id="IPR051678">
    <property type="entry name" value="AGP_Transferase"/>
</dbReference>
<accession>A0A1G4ARL1</accession>
<evidence type="ECO:0000313" key="4">
    <source>
        <dbReference type="Proteomes" id="UP000176998"/>
    </source>
</evidence>
<gene>
    <name evidence="3" type="ORF">CORC01_12973</name>
</gene>
<dbReference type="SUPFAM" id="SSF56112">
    <property type="entry name" value="Protein kinase-like (PK-like)"/>
    <property type="match status" value="1"/>
</dbReference>
<feature type="region of interest" description="Disordered" evidence="1">
    <location>
        <begin position="1"/>
        <end position="31"/>
    </location>
</feature>
<feature type="domain" description="Aminoglycoside phosphotransferase" evidence="2">
    <location>
        <begin position="162"/>
        <end position="337"/>
    </location>
</feature>
<dbReference type="PANTHER" id="PTHR21310:SF15">
    <property type="entry name" value="AMINOGLYCOSIDE PHOSPHOTRANSFERASE DOMAIN-CONTAINING PROTEIN"/>
    <property type="match status" value="1"/>
</dbReference>
<dbReference type="RefSeq" id="XP_022468918.1">
    <property type="nucleotide sequence ID" value="XM_022624591.1"/>
</dbReference>
<reference evidence="3 4" key="1">
    <citation type="submission" date="2016-09" db="EMBL/GenBank/DDBJ databases">
        <authorList>
            <person name="Capua I."/>
            <person name="De Benedictis P."/>
            <person name="Joannis T."/>
            <person name="Lombin L.H."/>
            <person name="Cattoli G."/>
        </authorList>
    </citation>
    <scope>NUCLEOTIDE SEQUENCE [LARGE SCALE GENOMIC DNA]</scope>
    <source>
        <strain evidence="3 4">IMI 309357</strain>
    </source>
</reference>
<dbReference type="InterPro" id="IPR011009">
    <property type="entry name" value="Kinase-like_dom_sf"/>
</dbReference>
<dbReference type="Proteomes" id="UP000176998">
    <property type="component" value="Unassembled WGS sequence"/>
</dbReference>
<sequence>MHHGKVEASANRASVNRVKKAKPTQTPAARYNRKVLRSLENAISEDPEADLAGLLTSKYIDSLQSFKFGASAVSQTSPTETPRSKIPFPDTDIRSRLDASKPSTIFCELSAELDGLLRPCQQLSASIVALLAKSEVLYESAWAASVMVFRLNENIVVKVTSDEVFDNYYFLFTSFIPGISLEKVWPQLRDVEKHAIKSQLETLLSSLRSLPRSESSPLGDVQEGGCQDARRGVRLSSKPIMNVQQFEDFIFAGSQTASPLYTDLLRSLMPSGSAACVFSHGDIRPANIIVRRCGDGSFSVAGIIDWESSGFYPEYWDCVKAANNLTPREQSDWYEYLPRSISPRQYTIQWLVDRVWDRSLVNS</sequence>
<dbReference type="Gene3D" id="3.90.1200.10">
    <property type="match status" value="1"/>
</dbReference>
<evidence type="ECO:0000256" key="1">
    <source>
        <dbReference type="SAM" id="MobiDB-lite"/>
    </source>
</evidence>
<dbReference type="InterPro" id="IPR002575">
    <property type="entry name" value="Aminoglycoside_PTrfase"/>
</dbReference>
<name>A0A1G4ARL1_9PEZI</name>
<evidence type="ECO:0000313" key="3">
    <source>
        <dbReference type="EMBL" id="OHE91746.1"/>
    </source>
</evidence>
<dbReference type="GeneID" id="34566101"/>